<comment type="pathway">
    <text evidence="5">Amino-acid biosynthesis; L-methionine biosynthesis via de novo pathway.</text>
</comment>
<proteinExistence type="predicted"/>
<dbReference type="Pfam" id="PF22468">
    <property type="entry name" value="ACT_9"/>
    <property type="match status" value="1"/>
</dbReference>
<dbReference type="EC" id="2.7.2.4" evidence="1"/>
<keyword evidence="3" id="KW-0808">Transferase</keyword>
<evidence type="ECO:0000256" key="5">
    <source>
        <dbReference type="ARBA" id="ARBA00034478"/>
    </source>
</evidence>
<evidence type="ECO:0000256" key="4">
    <source>
        <dbReference type="ARBA" id="ARBA00022840"/>
    </source>
</evidence>
<dbReference type="GO" id="GO:0004072">
    <property type="term" value="F:aspartate kinase activity"/>
    <property type="evidence" value="ECO:0007669"/>
    <property type="project" value="UniProtKB-EC"/>
</dbReference>
<reference evidence="8" key="1">
    <citation type="submission" date="2014-09" db="EMBL/GenBank/DDBJ databases">
        <authorList>
            <person name="Magalhaes I.L.F."/>
            <person name="Oliveira U."/>
            <person name="Santos F.R."/>
            <person name="Vidigal T.H.D.A."/>
            <person name="Brescovit A.D."/>
            <person name="Santos A.J."/>
        </authorList>
    </citation>
    <scope>NUCLEOTIDE SEQUENCE</scope>
    <source>
        <tissue evidence="8">Shoot tissue taken approximately 20 cm above the soil surface</tissue>
    </source>
</reference>
<name>A0A0A8XMW9_ARUDO</name>
<evidence type="ECO:0000256" key="2">
    <source>
        <dbReference type="ARBA" id="ARBA00022741"/>
    </source>
</evidence>
<sequence>MISQGASKVNISLVVNDSEAKQCVQALHSAFFENGFLSEVDGADVPQNGSSLNSNGSLYGN</sequence>
<evidence type="ECO:0000256" key="6">
    <source>
        <dbReference type="SAM" id="MobiDB-lite"/>
    </source>
</evidence>
<dbReference type="SUPFAM" id="SSF55021">
    <property type="entry name" value="ACT-like"/>
    <property type="match status" value="1"/>
</dbReference>
<dbReference type="GO" id="GO:0005524">
    <property type="term" value="F:ATP binding"/>
    <property type="evidence" value="ECO:0007669"/>
    <property type="project" value="UniProtKB-KW"/>
</dbReference>
<dbReference type="InterPro" id="IPR045865">
    <property type="entry name" value="ACT-like_dom_sf"/>
</dbReference>
<protein>
    <recommendedName>
        <fullName evidence="1">aspartate kinase</fullName>
        <ecNumber evidence="1">2.7.2.4</ecNumber>
    </recommendedName>
</protein>
<keyword evidence="3" id="KW-0418">Kinase</keyword>
<dbReference type="AlphaFoldDB" id="A0A0A8XMW9"/>
<accession>A0A0A8XMW9</accession>
<evidence type="ECO:0000256" key="3">
    <source>
        <dbReference type="ARBA" id="ARBA00022777"/>
    </source>
</evidence>
<feature type="domain" description="Aspartokinase ACT" evidence="7">
    <location>
        <begin position="1"/>
        <end position="31"/>
    </location>
</feature>
<reference evidence="8" key="2">
    <citation type="journal article" date="2015" name="Data Brief">
        <title>Shoot transcriptome of the giant reed, Arundo donax.</title>
        <authorList>
            <person name="Barrero R.A."/>
            <person name="Guerrero F.D."/>
            <person name="Moolhuijzen P."/>
            <person name="Goolsby J.A."/>
            <person name="Tidwell J."/>
            <person name="Bellgard S.E."/>
            <person name="Bellgard M.I."/>
        </authorList>
    </citation>
    <scope>NUCLEOTIDE SEQUENCE</scope>
    <source>
        <tissue evidence="8">Shoot tissue taken approximately 20 cm above the soil surface</tissue>
    </source>
</reference>
<keyword evidence="2" id="KW-0547">Nucleotide-binding</keyword>
<dbReference type="InterPro" id="IPR054352">
    <property type="entry name" value="ACT_Aspartokinase"/>
</dbReference>
<organism evidence="8">
    <name type="scientific">Arundo donax</name>
    <name type="common">Giant reed</name>
    <name type="synonym">Donax arundinaceus</name>
    <dbReference type="NCBI Taxonomy" id="35708"/>
    <lineage>
        <taxon>Eukaryota</taxon>
        <taxon>Viridiplantae</taxon>
        <taxon>Streptophyta</taxon>
        <taxon>Embryophyta</taxon>
        <taxon>Tracheophyta</taxon>
        <taxon>Spermatophyta</taxon>
        <taxon>Magnoliopsida</taxon>
        <taxon>Liliopsida</taxon>
        <taxon>Poales</taxon>
        <taxon>Poaceae</taxon>
        <taxon>PACMAD clade</taxon>
        <taxon>Arundinoideae</taxon>
        <taxon>Arundineae</taxon>
        <taxon>Arundo</taxon>
    </lineage>
</organism>
<keyword evidence="4" id="KW-0067">ATP-binding</keyword>
<dbReference type="Gene3D" id="3.30.2130.10">
    <property type="entry name" value="VC0802-like"/>
    <property type="match status" value="1"/>
</dbReference>
<evidence type="ECO:0000313" key="8">
    <source>
        <dbReference type="EMBL" id="JAD14444.1"/>
    </source>
</evidence>
<evidence type="ECO:0000256" key="1">
    <source>
        <dbReference type="ARBA" id="ARBA00013059"/>
    </source>
</evidence>
<feature type="compositionally biased region" description="Low complexity" evidence="6">
    <location>
        <begin position="48"/>
        <end position="61"/>
    </location>
</feature>
<dbReference type="EMBL" id="GBRH01283451">
    <property type="protein sequence ID" value="JAD14444.1"/>
    <property type="molecule type" value="Transcribed_RNA"/>
</dbReference>
<feature type="region of interest" description="Disordered" evidence="6">
    <location>
        <begin position="42"/>
        <end position="61"/>
    </location>
</feature>
<evidence type="ECO:0000259" key="7">
    <source>
        <dbReference type="Pfam" id="PF22468"/>
    </source>
</evidence>